<evidence type="ECO:0000313" key="3">
    <source>
        <dbReference type="Proteomes" id="UP000029500"/>
    </source>
</evidence>
<dbReference type="GO" id="GO:0006508">
    <property type="term" value="P:proteolysis"/>
    <property type="evidence" value="ECO:0007669"/>
    <property type="project" value="InterPro"/>
</dbReference>
<dbReference type="PANTHER" id="PTHR34385:SF1">
    <property type="entry name" value="PEPTIDOGLYCAN L-ALANYL-D-GLUTAMATE ENDOPEPTIDASE CWLK"/>
    <property type="match status" value="1"/>
</dbReference>
<dbReference type="HOGENOM" id="CLU_054193_2_1_9"/>
<reference evidence="2 3" key="1">
    <citation type="submission" date="2014-08" db="EMBL/GenBank/DDBJ databases">
        <title>Comparative genomics of the Paenibacillus odorifer group.</title>
        <authorList>
            <person name="den Bakker H.C."/>
            <person name="Tsai Y.-C."/>
            <person name="Martin N."/>
            <person name="Korlach J."/>
            <person name="Wiedmann M."/>
        </authorList>
    </citation>
    <scope>NUCLEOTIDE SEQUENCE [LARGE SCALE GENOMIC DNA]</scope>
    <source>
        <strain evidence="2 3">DSM 15220</strain>
    </source>
</reference>
<dbReference type="eggNOG" id="COG1876">
    <property type="taxonomic scope" value="Bacteria"/>
</dbReference>
<organism evidence="2 3">
    <name type="scientific">Paenibacillus graminis</name>
    <dbReference type="NCBI Taxonomy" id="189425"/>
    <lineage>
        <taxon>Bacteria</taxon>
        <taxon>Bacillati</taxon>
        <taxon>Bacillota</taxon>
        <taxon>Bacilli</taxon>
        <taxon>Bacillales</taxon>
        <taxon>Paenibacillaceae</taxon>
        <taxon>Paenibacillus</taxon>
    </lineage>
</organism>
<dbReference type="Gene3D" id="3.30.1380.10">
    <property type="match status" value="1"/>
</dbReference>
<proteinExistence type="predicted"/>
<dbReference type="InterPro" id="IPR052179">
    <property type="entry name" value="DD-CPase-like"/>
</dbReference>
<dbReference type="OrthoDB" id="9792074at2"/>
<dbReference type="MEROPS" id="M15.010"/>
<dbReference type="KEGG" id="pgm:PGRAT_15660"/>
<keyword evidence="3" id="KW-1185">Reference proteome</keyword>
<dbReference type="GO" id="GO:0008233">
    <property type="term" value="F:peptidase activity"/>
    <property type="evidence" value="ECO:0007669"/>
    <property type="project" value="InterPro"/>
</dbReference>
<dbReference type="RefSeq" id="WP_025709211.1">
    <property type="nucleotide sequence ID" value="NZ_CP009287.1"/>
</dbReference>
<dbReference type="InterPro" id="IPR009045">
    <property type="entry name" value="Zn_M74/Hedgehog-like"/>
</dbReference>
<protein>
    <submittedName>
        <fullName evidence="2">Peptidase M15</fullName>
    </submittedName>
</protein>
<dbReference type="EMBL" id="CP009287">
    <property type="protein sequence ID" value="AIQ68896.1"/>
    <property type="molecule type" value="Genomic_DNA"/>
</dbReference>
<evidence type="ECO:0000259" key="1">
    <source>
        <dbReference type="Pfam" id="PF02557"/>
    </source>
</evidence>
<sequence length="292" mass="32991">MKKWLFLCIVLLVIAFKIYQKEMLPAKNPAIIEHAAEISASGEDTITIRIDKKQIHKGNLILVNKDYPVHTKGVANDIIELSRHDELTQGFELLDRSIELSRKVTERFSELTAAAAEDGVDNFRISSGYRNQEEQGKLYREKGADYALPAGYSEHNTGLSLDIGSSRGEIKDSPEGKWLRANAWDYGFILRYPEDKTNITGIKYEAWHFRYVGLPHSLVMKEKNMVLEEYLADLKQRKRLGITVADRKYLMLYVPASQLGSVQVPAGHPYTVSGNNSDGVIVTVELSKWSTT</sequence>
<dbReference type="InterPro" id="IPR003709">
    <property type="entry name" value="VanY-like_core_dom"/>
</dbReference>
<accession>A0A089M559</accession>
<evidence type="ECO:0000313" key="2">
    <source>
        <dbReference type="EMBL" id="AIQ68896.1"/>
    </source>
</evidence>
<dbReference type="PANTHER" id="PTHR34385">
    <property type="entry name" value="D-ALANYL-D-ALANINE CARBOXYPEPTIDASE"/>
    <property type="match status" value="1"/>
</dbReference>
<dbReference type="Proteomes" id="UP000029500">
    <property type="component" value="Chromosome"/>
</dbReference>
<dbReference type="AlphaFoldDB" id="A0A089M559"/>
<name>A0A089M559_9BACL</name>
<feature type="domain" description="D-alanyl-D-alanine carboxypeptidase-like core" evidence="1">
    <location>
        <begin position="98"/>
        <end position="213"/>
    </location>
</feature>
<dbReference type="SUPFAM" id="SSF55166">
    <property type="entry name" value="Hedgehog/DD-peptidase"/>
    <property type="match status" value="1"/>
</dbReference>
<dbReference type="STRING" id="189425.PGRAT_15660"/>
<dbReference type="Gene3D" id="3.30.200.180">
    <property type="match status" value="1"/>
</dbReference>
<dbReference type="CDD" id="cd14852">
    <property type="entry name" value="LD-carboxypeptidase"/>
    <property type="match status" value="1"/>
</dbReference>
<dbReference type="InterPro" id="IPR058193">
    <property type="entry name" value="VanY/YodJ_core_dom"/>
</dbReference>
<gene>
    <name evidence="2" type="ORF">PGRAT_15660</name>
</gene>
<dbReference type="Pfam" id="PF02557">
    <property type="entry name" value="VanY"/>
    <property type="match status" value="1"/>
</dbReference>